<organism evidence="8 9">
    <name type="scientific">Bacillus pseudomycoides</name>
    <dbReference type="NCBI Taxonomy" id="64104"/>
    <lineage>
        <taxon>Bacteria</taxon>
        <taxon>Bacillati</taxon>
        <taxon>Bacillota</taxon>
        <taxon>Bacilli</taxon>
        <taxon>Bacillales</taxon>
        <taxon>Bacillaceae</taxon>
        <taxon>Bacillus</taxon>
        <taxon>Bacillus cereus group</taxon>
    </lineage>
</organism>
<reference evidence="8" key="1">
    <citation type="submission" date="2019-07" db="EMBL/GenBank/DDBJ databases">
        <title>Phylogenomic Reclassification of ATCC Bacillus Strains and Various Taxa within the Genus Bacillus.</title>
        <authorList>
            <person name="Riojas M.A."/>
            <person name="Frank A.M."/>
            <person name="Fenn S.L."/>
            <person name="King S.P."/>
            <person name="Brower S.M."/>
            <person name="Hazbon M.H."/>
        </authorList>
    </citation>
    <scope>NUCLEOTIDE SEQUENCE</scope>
    <source>
        <strain evidence="8">NR-12239</strain>
    </source>
</reference>
<evidence type="ECO:0000259" key="6">
    <source>
        <dbReference type="Pfam" id="PF13086"/>
    </source>
</evidence>
<evidence type="ECO:0000256" key="3">
    <source>
        <dbReference type="ARBA" id="ARBA00022801"/>
    </source>
</evidence>
<dbReference type="SUPFAM" id="SSF52540">
    <property type="entry name" value="P-loop containing nucleoside triphosphate hydrolases"/>
    <property type="match status" value="1"/>
</dbReference>
<evidence type="ECO:0000313" key="8">
    <source>
        <dbReference type="EMBL" id="MDR4329456.1"/>
    </source>
</evidence>
<dbReference type="Pfam" id="PF13087">
    <property type="entry name" value="AAA_12"/>
    <property type="match status" value="1"/>
</dbReference>
<sequence>MKGLKKIFPFFFQNKRKDTDKEKTNYKETATKTLNYFIELEHFNFMNCDKESITIHSFKSFFHKEPNIHIPDFINPNGTPHQDMQIFLQKKGNSAKGKYLADNNASLFYLPVAKNEVLRYFSNESKQKASFTDFQKDPNSFLIHIQLNQMLKLIPDTSLESSVVVSPIVKYFLRTGKSLKELESDLINTISSVIESDNYGKKDKTLEFSGLKEQDSLEKDINYIHIRFKNWEELTRNIQCILQSYISKRHFDKDGVFRFCSEKEYEKYVRLTYKEHVGVNSFYINDLEKVKYEIKDSSVGKALETYLSLSNWEALKNSGERVDLFKNESISEMKSILRKIPITRWPSEFPLGLMQQVALNLIIAKSKEDNGFIFSVNGPPGTGKTTLLKDVFANILFEKVKFLKEATDVFSKVQFAEGQEDYYYSFHPKLKEYRILVTSNNNSAVENISVDLPKDKDLLKNGYQFLGFDKEKKCWGKISAAMGKTANIKEYFTTITEDLQRVGDLEHENVYSFKQLEQNVLKKIATVKENDVFHNVNEKKWQTSEEQFVNIDGENKNERMNCERSKLFAKLMSEYNAFLIANQGRIEKNLSLAKTYFLGGKEKGNLDSQINEAQRDNFIQAMFDTVFLLTPIISSTFASIARFLKDLKTEDIGWLFIDEAGQATPQSAIGAIWRSRNVVVVGDPLQIPPVVTLSDDQLKLIANDSAGINEQYNFYYRLTRNEVSVQEFADLNNRYGGEMIDSNQNKTWLGSPLRVHRRCENPMFSICNETTYQGKMFYGLTDTKSKESKPQYVSQWLDIGGKTYGSGNHFIPEQGEKAIEIAKKFSQDNPDKSCYIISPFVSAVQKLKQLKQQKLPGKEYENIEIGTVHTFQGKEAPMVIFVLGVDNQKQGPLKWASSTPNLLNVAASRAKEVFVVIGNAESWGKQEYFDIAYRYLAKELAEIK</sequence>
<protein>
    <recommendedName>
        <fullName evidence="10">DNA helicase</fullName>
    </recommendedName>
</protein>
<name>A0AAJ2DP53_9BACI</name>
<evidence type="ECO:0000256" key="1">
    <source>
        <dbReference type="ARBA" id="ARBA00007913"/>
    </source>
</evidence>
<keyword evidence="2" id="KW-0547">Nucleotide-binding</keyword>
<dbReference type="InterPro" id="IPR050534">
    <property type="entry name" value="Coronavir_polyprotein_1ab"/>
</dbReference>
<evidence type="ECO:0000256" key="5">
    <source>
        <dbReference type="ARBA" id="ARBA00022840"/>
    </source>
</evidence>
<evidence type="ECO:0000256" key="4">
    <source>
        <dbReference type="ARBA" id="ARBA00022806"/>
    </source>
</evidence>
<dbReference type="EMBL" id="VLYX01000067">
    <property type="protein sequence ID" value="MDR4329456.1"/>
    <property type="molecule type" value="Genomic_DNA"/>
</dbReference>
<keyword evidence="4" id="KW-0347">Helicase</keyword>
<feature type="domain" description="DNA2/NAM7 helicase-like C-terminal" evidence="7">
    <location>
        <begin position="753"/>
        <end position="920"/>
    </location>
</feature>
<dbReference type="Gene3D" id="3.40.50.300">
    <property type="entry name" value="P-loop containing nucleotide triphosphate hydrolases"/>
    <property type="match status" value="2"/>
</dbReference>
<dbReference type="CDD" id="cd17934">
    <property type="entry name" value="DEXXQc_Upf1-like"/>
    <property type="match status" value="1"/>
</dbReference>
<dbReference type="GO" id="GO:0016787">
    <property type="term" value="F:hydrolase activity"/>
    <property type="evidence" value="ECO:0007669"/>
    <property type="project" value="UniProtKB-KW"/>
</dbReference>
<dbReference type="AlphaFoldDB" id="A0AAJ2DP53"/>
<keyword evidence="3" id="KW-0378">Hydrolase</keyword>
<evidence type="ECO:0000313" key="9">
    <source>
        <dbReference type="Proteomes" id="UP001248134"/>
    </source>
</evidence>
<dbReference type="InterPro" id="IPR027417">
    <property type="entry name" value="P-loop_NTPase"/>
</dbReference>
<gene>
    <name evidence="8" type="ORF">FOS08_27510</name>
</gene>
<dbReference type="Proteomes" id="UP001248134">
    <property type="component" value="Unassembled WGS sequence"/>
</dbReference>
<comment type="caution">
    <text evidence="8">The sequence shown here is derived from an EMBL/GenBank/DDBJ whole genome shotgun (WGS) entry which is preliminary data.</text>
</comment>
<comment type="similarity">
    <text evidence="1">Belongs to the DNA2/NAM7 helicase family.</text>
</comment>
<evidence type="ECO:0008006" key="10">
    <source>
        <dbReference type="Google" id="ProtNLM"/>
    </source>
</evidence>
<dbReference type="PANTHER" id="PTHR43788:SF8">
    <property type="entry name" value="DNA-BINDING PROTEIN SMUBP-2"/>
    <property type="match status" value="1"/>
</dbReference>
<dbReference type="GO" id="GO:0043139">
    <property type="term" value="F:5'-3' DNA helicase activity"/>
    <property type="evidence" value="ECO:0007669"/>
    <property type="project" value="TreeGrafter"/>
</dbReference>
<dbReference type="GO" id="GO:0005524">
    <property type="term" value="F:ATP binding"/>
    <property type="evidence" value="ECO:0007669"/>
    <property type="project" value="UniProtKB-KW"/>
</dbReference>
<dbReference type="InterPro" id="IPR041679">
    <property type="entry name" value="DNA2/NAM7-like_C"/>
</dbReference>
<dbReference type="RefSeq" id="WP_309440536.1">
    <property type="nucleotide sequence ID" value="NZ_VLYX01000067.1"/>
</dbReference>
<dbReference type="Pfam" id="PF13086">
    <property type="entry name" value="AAA_11"/>
    <property type="match status" value="1"/>
</dbReference>
<keyword evidence="5" id="KW-0067">ATP-binding</keyword>
<proteinExistence type="inferred from homology"/>
<feature type="domain" description="DNA2/NAM7 helicase helicase" evidence="6">
    <location>
        <begin position="366"/>
        <end position="691"/>
    </location>
</feature>
<dbReference type="PANTHER" id="PTHR43788">
    <property type="entry name" value="DNA2/NAM7 HELICASE FAMILY MEMBER"/>
    <property type="match status" value="1"/>
</dbReference>
<accession>A0AAJ2DP53</accession>
<evidence type="ECO:0000256" key="2">
    <source>
        <dbReference type="ARBA" id="ARBA00022741"/>
    </source>
</evidence>
<evidence type="ECO:0000259" key="7">
    <source>
        <dbReference type="Pfam" id="PF13087"/>
    </source>
</evidence>
<dbReference type="InterPro" id="IPR041677">
    <property type="entry name" value="DNA2/NAM7_AAA_11"/>
</dbReference>